<dbReference type="GeneID" id="83203660"/>
<dbReference type="RefSeq" id="XP_058329247.1">
    <property type="nucleotide sequence ID" value="XM_058476357.1"/>
</dbReference>
<gene>
    <name evidence="1" type="ORF">N7468_007061</name>
</gene>
<dbReference type="AlphaFoldDB" id="A0A9W9NU58"/>
<organism evidence="1 2">
    <name type="scientific">Penicillium chermesinum</name>
    <dbReference type="NCBI Taxonomy" id="63820"/>
    <lineage>
        <taxon>Eukaryota</taxon>
        <taxon>Fungi</taxon>
        <taxon>Dikarya</taxon>
        <taxon>Ascomycota</taxon>
        <taxon>Pezizomycotina</taxon>
        <taxon>Eurotiomycetes</taxon>
        <taxon>Eurotiomycetidae</taxon>
        <taxon>Eurotiales</taxon>
        <taxon>Aspergillaceae</taxon>
        <taxon>Penicillium</taxon>
    </lineage>
</organism>
<dbReference type="Proteomes" id="UP001150941">
    <property type="component" value="Unassembled WGS sequence"/>
</dbReference>
<evidence type="ECO:0000313" key="1">
    <source>
        <dbReference type="EMBL" id="KAJ5225836.1"/>
    </source>
</evidence>
<name>A0A9W9NU58_9EURO</name>
<proteinExistence type="predicted"/>
<dbReference type="Gene3D" id="3.30.70.100">
    <property type="match status" value="1"/>
</dbReference>
<dbReference type="EMBL" id="JAPQKS010000005">
    <property type="protein sequence ID" value="KAJ5225836.1"/>
    <property type="molecule type" value="Genomic_DNA"/>
</dbReference>
<comment type="caution">
    <text evidence="1">The sequence shown here is derived from an EMBL/GenBank/DDBJ whole genome shotgun (WGS) entry which is preliminary data.</text>
</comment>
<dbReference type="OrthoDB" id="3830579at2759"/>
<reference evidence="1" key="2">
    <citation type="journal article" date="2023" name="IMA Fungus">
        <title>Comparative genomic study of the Penicillium genus elucidates a diverse pangenome and 15 lateral gene transfer events.</title>
        <authorList>
            <person name="Petersen C."/>
            <person name="Sorensen T."/>
            <person name="Nielsen M.R."/>
            <person name="Sondergaard T.E."/>
            <person name="Sorensen J.L."/>
            <person name="Fitzpatrick D.A."/>
            <person name="Frisvad J.C."/>
            <person name="Nielsen K.L."/>
        </authorList>
    </citation>
    <scope>NUCLEOTIDE SEQUENCE</scope>
    <source>
        <strain evidence="1">IBT 19713</strain>
    </source>
</reference>
<protein>
    <recommendedName>
        <fullName evidence="3">ABM domain-containing protein</fullName>
    </recommendedName>
</protein>
<evidence type="ECO:0000313" key="2">
    <source>
        <dbReference type="Proteomes" id="UP001150941"/>
    </source>
</evidence>
<evidence type="ECO:0008006" key="3">
    <source>
        <dbReference type="Google" id="ProtNLM"/>
    </source>
</evidence>
<accession>A0A9W9NU58</accession>
<reference evidence="1" key="1">
    <citation type="submission" date="2022-11" db="EMBL/GenBank/DDBJ databases">
        <authorList>
            <person name="Petersen C."/>
        </authorList>
    </citation>
    <scope>NUCLEOTIDE SEQUENCE</scope>
    <source>
        <strain evidence="1">IBT 19713</strain>
    </source>
</reference>
<sequence length="226" mass="24571">MTQITQFLFFKVKPSVRPEDPNSAEGEALLKALNVTKVQSSHHSSTWGRAVEDENSLVWVVDWTDARGSANTDEIHPFLDDKAQAPLVSVYTTLSPAGSGADALVTNPVTEICALNFPDSLSVAEVKELHGDLTNFRAALMDKMPAGTGPQSWAMGQVDRPSTVPHPKSPSGKAVVQLLAVGWESVEVHKKAKETEQFGSSIAPIREKMLPQLPGFEMKHVSFKKL</sequence>
<keyword evidence="2" id="KW-1185">Reference proteome</keyword>